<dbReference type="InterPro" id="IPR000551">
    <property type="entry name" value="MerR-type_HTH_dom"/>
</dbReference>
<keyword evidence="1" id="KW-0805">Transcription regulation</keyword>
<organism evidence="5 6">
    <name type="scientific">Sutterella massiliensis</name>
    <dbReference type="NCBI Taxonomy" id="1816689"/>
    <lineage>
        <taxon>Bacteria</taxon>
        <taxon>Pseudomonadati</taxon>
        <taxon>Pseudomonadota</taxon>
        <taxon>Betaproteobacteria</taxon>
        <taxon>Burkholderiales</taxon>
        <taxon>Sutterellaceae</taxon>
        <taxon>Sutterella</taxon>
    </lineage>
</organism>
<accession>A0ABS2DRT0</accession>
<keyword evidence="3" id="KW-0804">Transcription</keyword>
<dbReference type="Gene3D" id="1.10.1660.10">
    <property type="match status" value="1"/>
</dbReference>
<dbReference type="InterPro" id="IPR047057">
    <property type="entry name" value="MerR_fam"/>
</dbReference>
<evidence type="ECO:0000256" key="2">
    <source>
        <dbReference type="ARBA" id="ARBA00023125"/>
    </source>
</evidence>
<dbReference type="RefSeq" id="WP_205102498.1">
    <property type="nucleotide sequence ID" value="NZ_JACJJC010000007.1"/>
</dbReference>
<feature type="domain" description="HTH merR-type" evidence="4">
    <location>
        <begin position="1"/>
        <end position="70"/>
    </location>
</feature>
<reference evidence="5 6" key="1">
    <citation type="journal article" date="2021" name="Sci. Rep.">
        <title>The distribution of antibiotic resistance genes in chicken gut microbiota commensals.</title>
        <authorList>
            <person name="Juricova H."/>
            <person name="Matiasovicova J."/>
            <person name="Kubasova T."/>
            <person name="Cejkova D."/>
            <person name="Rychlik I."/>
        </authorList>
    </citation>
    <scope>NUCLEOTIDE SEQUENCE [LARGE SCALE GENOMIC DNA]</scope>
    <source>
        <strain evidence="5 6">An829</strain>
    </source>
</reference>
<gene>
    <name evidence="5" type="ORF">H6A60_05970</name>
</gene>
<evidence type="ECO:0000313" key="6">
    <source>
        <dbReference type="Proteomes" id="UP000715095"/>
    </source>
</evidence>
<sequence length="173" mass="19476">MRISELARITGNTPETIRYYEKIGLIPPPVREAKNNYRQYGQSHEARLDFIRRCRNLDIGLEEIRALLGALDSPDPESAACAHELIKKHLDEVDFRIRELRSLRNHLRELRAHCSGEHRAGEMCGIIAELAVRRTPEEMAPAESASCECGCDCDCDCGCGDSKTRQAHASKND</sequence>
<evidence type="ECO:0000256" key="1">
    <source>
        <dbReference type="ARBA" id="ARBA00023015"/>
    </source>
</evidence>
<dbReference type="EMBL" id="JACJJC010000007">
    <property type="protein sequence ID" value="MBM6704032.1"/>
    <property type="molecule type" value="Genomic_DNA"/>
</dbReference>
<dbReference type="InterPro" id="IPR009061">
    <property type="entry name" value="DNA-bd_dom_put_sf"/>
</dbReference>
<dbReference type="Proteomes" id="UP000715095">
    <property type="component" value="Unassembled WGS sequence"/>
</dbReference>
<comment type="caution">
    <text evidence="5">The sequence shown here is derived from an EMBL/GenBank/DDBJ whole genome shotgun (WGS) entry which is preliminary data.</text>
</comment>
<protein>
    <submittedName>
        <fullName evidence="5">MerR family transcriptional regulator</fullName>
    </submittedName>
</protein>
<dbReference type="PANTHER" id="PTHR30204">
    <property type="entry name" value="REDOX-CYCLING DRUG-SENSING TRANSCRIPTIONAL ACTIVATOR SOXR"/>
    <property type="match status" value="1"/>
</dbReference>
<dbReference type="Pfam" id="PF13411">
    <property type="entry name" value="MerR_1"/>
    <property type="match status" value="1"/>
</dbReference>
<keyword evidence="2" id="KW-0238">DNA-binding</keyword>
<dbReference type="SMART" id="SM00422">
    <property type="entry name" value="HTH_MERR"/>
    <property type="match status" value="1"/>
</dbReference>
<dbReference type="PANTHER" id="PTHR30204:SF94">
    <property type="entry name" value="HEAVY METAL-DEPENDENT TRANSCRIPTIONAL REGULATOR HI_0293-RELATED"/>
    <property type="match status" value="1"/>
</dbReference>
<dbReference type="PROSITE" id="PS50937">
    <property type="entry name" value="HTH_MERR_2"/>
    <property type="match status" value="1"/>
</dbReference>
<dbReference type="SUPFAM" id="SSF46955">
    <property type="entry name" value="Putative DNA-binding domain"/>
    <property type="match status" value="1"/>
</dbReference>
<name>A0ABS2DRT0_9BURK</name>
<evidence type="ECO:0000259" key="4">
    <source>
        <dbReference type="PROSITE" id="PS50937"/>
    </source>
</evidence>
<keyword evidence="6" id="KW-1185">Reference proteome</keyword>
<evidence type="ECO:0000313" key="5">
    <source>
        <dbReference type="EMBL" id="MBM6704032.1"/>
    </source>
</evidence>
<evidence type="ECO:0000256" key="3">
    <source>
        <dbReference type="ARBA" id="ARBA00023163"/>
    </source>
</evidence>
<proteinExistence type="predicted"/>